<evidence type="ECO:0000256" key="1">
    <source>
        <dbReference type="ARBA" id="ARBA00022598"/>
    </source>
</evidence>
<evidence type="ECO:0000256" key="3">
    <source>
        <dbReference type="RuleBase" id="RU000384"/>
    </source>
</evidence>
<feature type="domain" description="GS catalytic" evidence="4">
    <location>
        <begin position="98"/>
        <end position="428"/>
    </location>
</feature>
<protein>
    <submittedName>
        <fullName evidence="5">Glutamine synthetase family protein</fullName>
        <ecNumber evidence="5">6.3.1.-</ecNumber>
    </submittedName>
</protein>
<comment type="similarity">
    <text evidence="2 3">Belongs to the glutamine synthetase family.</text>
</comment>
<organism evidence="5 6">
    <name type="scientific">Kordiimonas pumila</name>
    <dbReference type="NCBI Taxonomy" id="2161677"/>
    <lineage>
        <taxon>Bacteria</taxon>
        <taxon>Pseudomonadati</taxon>
        <taxon>Pseudomonadota</taxon>
        <taxon>Alphaproteobacteria</taxon>
        <taxon>Kordiimonadales</taxon>
        <taxon>Kordiimonadaceae</taxon>
        <taxon>Kordiimonas</taxon>
    </lineage>
</organism>
<dbReference type="InterPro" id="IPR014746">
    <property type="entry name" value="Gln_synth/guanido_kin_cat_dom"/>
</dbReference>
<evidence type="ECO:0000313" key="5">
    <source>
        <dbReference type="EMBL" id="MFC3051975.1"/>
    </source>
</evidence>
<name>A0ABV7D5H7_9PROT</name>
<sequence>MSVEERIRVLFADQLNLARGKYVPRSYAERGNVKFCLGAYAVTYCRKLIDAPGAKMLEGLPDLEAVFDLADAVQSWEDNCKIVIADLEFEGEPLPMCGRSLLKRTLAAWQKRGYTAKIGIELEAFVFQRGENGAWVPYDTPGAYVYGTGPATDPAGLMDDIWKEAMRCGFKIESMNSEYDSPQFELTLKYDDALKAIDDVFLFKLMARELAFRKGFLLCFMPKPLEEAGGSGLHVNFSLWDKDGNNAFADTSEADGLSSLAKQCVAGLVEHHEGMAGLLAPTTNSYRRLTADSLAGYWASWGYDHRGATTRVSNERGKGTRLEHRQSDCAVSPYVAAATVLQAALLGVTEGYDIPQPETGDSFETVSTDRHTPPDLASALKALKADTKLVAALGETFVANFLAIKEAELEEAEGKSSEWEFNYYSPFI</sequence>
<dbReference type="EMBL" id="JBHRSL010000006">
    <property type="protein sequence ID" value="MFC3051975.1"/>
    <property type="molecule type" value="Genomic_DNA"/>
</dbReference>
<proteinExistence type="inferred from homology"/>
<dbReference type="Pfam" id="PF00120">
    <property type="entry name" value="Gln-synt_C"/>
    <property type="match status" value="1"/>
</dbReference>
<dbReference type="GO" id="GO:0016874">
    <property type="term" value="F:ligase activity"/>
    <property type="evidence" value="ECO:0007669"/>
    <property type="project" value="UniProtKB-KW"/>
</dbReference>
<dbReference type="PANTHER" id="PTHR43785">
    <property type="entry name" value="GAMMA-GLUTAMYLPUTRESCINE SYNTHETASE"/>
    <property type="match status" value="1"/>
</dbReference>
<dbReference type="Proteomes" id="UP001595444">
    <property type="component" value="Unassembled WGS sequence"/>
</dbReference>
<dbReference type="RefSeq" id="WP_194215390.1">
    <property type="nucleotide sequence ID" value="NZ_CP061205.1"/>
</dbReference>
<dbReference type="PROSITE" id="PS51987">
    <property type="entry name" value="GS_CATALYTIC"/>
    <property type="match status" value="1"/>
</dbReference>
<reference evidence="6" key="1">
    <citation type="journal article" date="2019" name="Int. J. Syst. Evol. Microbiol.">
        <title>The Global Catalogue of Microorganisms (GCM) 10K type strain sequencing project: providing services to taxonomists for standard genome sequencing and annotation.</title>
        <authorList>
            <consortium name="The Broad Institute Genomics Platform"/>
            <consortium name="The Broad Institute Genome Sequencing Center for Infectious Disease"/>
            <person name="Wu L."/>
            <person name="Ma J."/>
        </authorList>
    </citation>
    <scope>NUCLEOTIDE SEQUENCE [LARGE SCALE GENOMIC DNA]</scope>
    <source>
        <strain evidence="6">KCTC 62164</strain>
    </source>
</reference>
<accession>A0ABV7D5H7</accession>
<dbReference type="EC" id="6.3.1.-" evidence="5"/>
<dbReference type="InterPro" id="IPR008146">
    <property type="entry name" value="Gln_synth_cat_dom"/>
</dbReference>
<keyword evidence="6" id="KW-1185">Reference proteome</keyword>
<evidence type="ECO:0000256" key="2">
    <source>
        <dbReference type="PROSITE-ProRule" id="PRU01331"/>
    </source>
</evidence>
<evidence type="ECO:0000259" key="4">
    <source>
        <dbReference type="PROSITE" id="PS51987"/>
    </source>
</evidence>
<dbReference type="Gene3D" id="3.30.590.10">
    <property type="entry name" value="Glutamine synthetase/guanido kinase, catalytic domain"/>
    <property type="match status" value="1"/>
</dbReference>
<keyword evidence="1 5" id="KW-0436">Ligase</keyword>
<evidence type="ECO:0000313" key="6">
    <source>
        <dbReference type="Proteomes" id="UP001595444"/>
    </source>
</evidence>
<dbReference type="PANTHER" id="PTHR43785:SF12">
    <property type="entry name" value="TYPE-1 GLUTAMINE SYNTHETASE 2"/>
    <property type="match status" value="1"/>
</dbReference>
<dbReference type="SMART" id="SM01230">
    <property type="entry name" value="Gln-synt_C"/>
    <property type="match status" value="1"/>
</dbReference>
<gene>
    <name evidence="5" type="ORF">ACFOKA_08660</name>
</gene>
<dbReference type="SUPFAM" id="SSF55931">
    <property type="entry name" value="Glutamine synthetase/guanido kinase"/>
    <property type="match status" value="1"/>
</dbReference>
<comment type="caution">
    <text evidence="5">The sequence shown here is derived from an EMBL/GenBank/DDBJ whole genome shotgun (WGS) entry which is preliminary data.</text>
</comment>